<protein>
    <submittedName>
        <fullName evidence="2">Uncharacterized protein</fullName>
    </submittedName>
</protein>
<feature type="region of interest" description="Disordered" evidence="1">
    <location>
        <begin position="206"/>
        <end position="225"/>
    </location>
</feature>
<gene>
    <name evidence="2" type="ORF">TOPH_00281</name>
</gene>
<accession>A0A0L0NM02</accession>
<reference evidence="2 3" key="1">
    <citation type="journal article" date="2015" name="BMC Genomics">
        <title>The genome of the truffle-parasite Tolypocladium ophioglossoides and the evolution of antifungal peptaibiotics.</title>
        <authorList>
            <person name="Quandt C.A."/>
            <person name="Bushley K.E."/>
            <person name="Spatafora J.W."/>
        </authorList>
    </citation>
    <scope>NUCLEOTIDE SEQUENCE [LARGE SCALE GENOMIC DNA]</scope>
    <source>
        <strain evidence="2 3">CBS 100239</strain>
    </source>
</reference>
<evidence type="ECO:0000313" key="3">
    <source>
        <dbReference type="Proteomes" id="UP000036947"/>
    </source>
</evidence>
<evidence type="ECO:0000256" key="1">
    <source>
        <dbReference type="SAM" id="MobiDB-lite"/>
    </source>
</evidence>
<comment type="caution">
    <text evidence="2">The sequence shown here is derived from an EMBL/GenBank/DDBJ whole genome shotgun (WGS) entry which is preliminary data.</text>
</comment>
<dbReference type="AlphaFoldDB" id="A0A0L0NM02"/>
<organism evidence="2 3">
    <name type="scientific">Tolypocladium ophioglossoides (strain CBS 100239)</name>
    <name type="common">Snaketongue truffleclub</name>
    <name type="synonym">Elaphocordyceps ophioglossoides</name>
    <dbReference type="NCBI Taxonomy" id="1163406"/>
    <lineage>
        <taxon>Eukaryota</taxon>
        <taxon>Fungi</taxon>
        <taxon>Dikarya</taxon>
        <taxon>Ascomycota</taxon>
        <taxon>Pezizomycotina</taxon>
        <taxon>Sordariomycetes</taxon>
        <taxon>Hypocreomycetidae</taxon>
        <taxon>Hypocreales</taxon>
        <taxon>Ophiocordycipitaceae</taxon>
        <taxon>Tolypocladium</taxon>
    </lineage>
</organism>
<dbReference type="Proteomes" id="UP000036947">
    <property type="component" value="Unassembled WGS sequence"/>
</dbReference>
<proteinExistence type="predicted"/>
<dbReference type="EMBL" id="LFRF01000001">
    <property type="protein sequence ID" value="KND95053.1"/>
    <property type="molecule type" value="Genomic_DNA"/>
</dbReference>
<evidence type="ECO:0000313" key="2">
    <source>
        <dbReference type="EMBL" id="KND95053.1"/>
    </source>
</evidence>
<keyword evidence="3" id="KW-1185">Reference proteome</keyword>
<name>A0A0L0NM02_TOLOC</name>
<sequence>MEGSLSRRYRKAMDFGVWDVWSQNFAVQHSGAQGSGIARLLPPCCLAAGTNRQGSPLGTKGLYPALDVFWLVLRAEENNPRERLDEAVRRLHAVHAPRIGQREQVRVVGKGRLLRRRRIVREALRPGGHTRRGDVGGVEDEHINTVVPPRRRKIAHAGPQVHAVRRPVVRLRLGHRPDGRAARVGVHVHASGEDAPGAEDGLRMGVHEGEDDAGACPDLDDQGRGVREPVVQEAPLGFGGEGV</sequence>